<gene>
    <name evidence="1" type="ORF">GRJ2_001524900</name>
</gene>
<dbReference type="PANTHER" id="PTHR33332">
    <property type="entry name" value="REVERSE TRANSCRIPTASE DOMAIN-CONTAINING PROTEIN"/>
    <property type="match status" value="1"/>
</dbReference>
<organism evidence="1 2">
    <name type="scientific">Grus japonensis</name>
    <name type="common">Japanese crane</name>
    <name type="synonym">Red-crowned crane</name>
    <dbReference type="NCBI Taxonomy" id="30415"/>
    <lineage>
        <taxon>Eukaryota</taxon>
        <taxon>Metazoa</taxon>
        <taxon>Chordata</taxon>
        <taxon>Craniata</taxon>
        <taxon>Vertebrata</taxon>
        <taxon>Euteleostomi</taxon>
        <taxon>Archelosauria</taxon>
        <taxon>Archosauria</taxon>
        <taxon>Dinosauria</taxon>
        <taxon>Saurischia</taxon>
        <taxon>Theropoda</taxon>
        <taxon>Coelurosauria</taxon>
        <taxon>Aves</taxon>
        <taxon>Neognathae</taxon>
        <taxon>Neoaves</taxon>
        <taxon>Gruiformes</taxon>
        <taxon>Gruidae</taxon>
        <taxon>Grus</taxon>
    </lineage>
</organism>
<name>A0ABC9WZJ6_GRUJA</name>
<evidence type="ECO:0000313" key="2">
    <source>
        <dbReference type="Proteomes" id="UP001623348"/>
    </source>
</evidence>
<protein>
    <submittedName>
        <fullName evidence="1">Uncharacterized protein</fullName>
    </submittedName>
</protein>
<reference evidence="1 2" key="1">
    <citation type="submission" date="2024-06" db="EMBL/GenBank/DDBJ databases">
        <title>The draft genome of Grus japonensis, version 3.</title>
        <authorList>
            <person name="Nabeshima K."/>
            <person name="Suzuki S."/>
            <person name="Onuma M."/>
        </authorList>
    </citation>
    <scope>NUCLEOTIDE SEQUENCE [LARGE SCALE GENOMIC DNA]</scope>
    <source>
        <strain evidence="1 2">451A</strain>
    </source>
</reference>
<keyword evidence="2" id="KW-1185">Reference proteome</keyword>
<dbReference type="Proteomes" id="UP001623348">
    <property type="component" value="Unassembled WGS sequence"/>
</dbReference>
<accession>A0ABC9WZJ6</accession>
<proteinExistence type="predicted"/>
<evidence type="ECO:0000313" key="1">
    <source>
        <dbReference type="EMBL" id="GAB0190596.1"/>
    </source>
</evidence>
<sequence length="198" mass="22847">MGSNLSRQCALAAKMANRVLGCIKHSIARQSRAVIVPLYIAVVLPHLKYRVQFRAPQYKKDIELLECVQRRVTKMVQGLKATEYRLGVEWIDSSSEENNLWMLVNEKLNMTQQCMLAAQKANCFLGCIKRSVASRLREVILHLYSTLVRPHLENCVQLWGPHPKKDMDLLELDQRRRAMKIIIEPQNGRSWKGPLEII</sequence>
<dbReference type="EMBL" id="BAAFJT010000005">
    <property type="protein sequence ID" value="GAB0190596.1"/>
    <property type="molecule type" value="Genomic_DNA"/>
</dbReference>
<dbReference type="AlphaFoldDB" id="A0ABC9WZJ6"/>
<comment type="caution">
    <text evidence="1">The sequence shown here is derived from an EMBL/GenBank/DDBJ whole genome shotgun (WGS) entry which is preliminary data.</text>
</comment>